<proteinExistence type="predicted"/>
<gene>
    <name evidence="1" type="ORF">FC50_GL000001</name>
</gene>
<dbReference type="EMBL" id="AZFJ01000005">
    <property type="protein sequence ID" value="KRL88221.1"/>
    <property type="molecule type" value="Genomic_DNA"/>
</dbReference>
<evidence type="ECO:0000313" key="2">
    <source>
        <dbReference type="Proteomes" id="UP000051922"/>
    </source>
</evidence>
<dbReference type="Proteomes" id="UP000051922">
    <property type="component" value="Unassembled WGS sequence"/>
</dbReference>
<dbReference type="PATRIC" id="fig|1423783.4.peg.1"/>
<organism evidence="1 2">
    <name type="scientific">Lacticaseibacillus pantheris DSM 15945 = JCM 12539 = NBRC 106106</name>
    <dbReference type="NCBI Taxonomy" id="1423783"/>
    <lineage>
        <taxon>Bacteria</taxon>
        <taxon>Bacillati</taxon>
        <taxon>Bacillota</taxon>
        <taxon>Bacilli</taxon>
        <taxon>Lactobacillales</taxon>
        <taxon>Lactobacillaceae</taxon>
        <taxon>Lacticaseibacillus</taxon>
    </lineage>
</organism>
<protein>
    <submittedName>
        <fullName evidence="1">Uncharacterized protein</fullName>
    </submittedName>
</protein>
<keyword evidence="2" id="KW-1185">Reference proteome</keyword>
<accession>A0A0R1U4Q3</accession>
<name>A0A0R1U4Q3_9LACO</name>
<comment type="caution">
    <text evidence="1">The sequence shown here is derived from an EMBL/GenBank/DDBJ whole genome shotgun (WGS) entry which is preliminary data.</text>
</comment>
<sequence length="383" mass="42222">MAAAVVVLVMALGVWGFTSLSRQTQRATEQRQARTVTSKQILNAKQTFWDSQANVTAQSSSKGVLSHYKYAKSESVVATPWIFHKGQLGGYTRIGYTELKARLRQLSSGSTTKTHFATIKQLNRALAQAKAGLTIKKYSELLYYRNGTVSVQSTGFIARGNHLYALSMTYGSSSDELGDVDVAQIYTRKEYQAPRRHLSQAQIAGYWSASNYDAVQVQDGQLFSVNSTSSMTSASRFNVQDLAEISTQKLYASNYATRVAEAMTVGYTIPQATSLVANDIEYTYLFLSANKMVRIKGNAVTTFTKSQTSGTAAKMPPAIKAVFAAADKQKQGEYADSVSSLSDGTYEVVFVHTLDTFTETNYMDQRDYQQATIHDGQVTFKEM</sequence>
<evidence type="ECO:0000313" key="1">
    <source>
        <dbReference type="EMBL" id="KRL88221.1"/>
    </source>
</evidence>
<reference evidence="1 2" key="1">
    <citation type="journal article" date="2015" name="Genome Announc.">
        <title>Expanding the biotechnology potential of lactobacilli through comparative genomics of 213 strains and associated genera.</title>
        <authorList>
            <person name="Sun Z."/>
            <person name="Harris H.M."/>
            <person name="McCann A."/>
            <person name="Guo C."/>
            <person name="Argimon S."/>
            <person name="Zhang W."/>
            <person name="Yang X."/>
            <person name="Jeffery I.B."/>
            <person name="Cooney J.C."/>
            <person name="Kagawa T.F."/>
            <person name="Liu W."/>
            <person name="Song Y."/>
            <person name="Salvetti E."/>
            <person name="Wrobel A."/>
            <person name="Rasinkangas P."/>
            <person name="Parkhill J."/>
            <person name="Rea M.C."/>
            <person name="O'Sullivan O."/>
            <person name="Ritari J."/>
            <person name="Douillard F.P."/>
            <person name="Paul Ross R."/>
            <person name="Yang R."/>
            <person name="Briner A.E."/>
            <person name="Felis G.E."/>
            <person name="de Vos W.M."/>
            <person name="Barrangou R."/>
            <person name="Klaenhammer T.R."/>
            <person name="Caufield P.W."/>
            <person name="Cui Y."/>
            <person name="Zhang H."/>
            <person name="O'Toole P.W."/>
        </authorList>
    </citation>
    <scope>NUCLEOTIDE SEQUENCE [LARGE SCALE GENOMIC DNA]</scope>
    <source>
        <strain evidence="1 2">DSM 15945</strain>
    </source>
</reference>
<dbReference type="AlphaFoldDB" id="A0A0R1U4Q3"/>
<dbReference type="STRING" id="1423783.FC50_GL000001"/>